<evidence type="ECO:0000256" key="1">
    <source>
        <dbReference type="SAM" id="MobiDB-lite"/>
    </source>
</evidence>
<feature type="compositionally biased region" description="Basic residues" evidence="1">
    <location>
        <begin position="1"/>
        <end position="10"/>
    </location>
</feature>
<keyword evidence="2" id="KW-0472">Membrane</keyword>
<evidence type="ECO:0000313" key="3">
    <source>
        <dbReference type="EMBL" id="KIK27324.1"/>
    </source>
</evidence>
<accession>A0A0C9ZN32</accession>
<dbReference type="EMBL" id="KN833697">
    <property type="protein sequence ID" value="KIK27324.1"/>
    <property type="molecule type" value="Genomic_DNA"/>
</dbReference>
<keyword evidence="4" id="KW-1185">Reference proteome</keyword>
<reference evidence="4" key="2">
    <citation type="submission" date="2015-01" db="EMBL/GenBank/DDBJ databases">
        <title>Evolutionary Origins and Diversification of the Mycorrhizal Mutualists.</title>
        <authorList>
            <consortium name="DOE Joint Genome Institute"/>
            <consortium name="Mycorrhizal Genomics Consortium"/>
            <person name="Kohler A."/>
            <person name="Kuo A."/>
            <person name="Nagy L.G."/>
            <person name="Floudas D."/>
            <person name="Copeland A."/>
            <person name="Barry K.W."/>
            <person name="Cichocki N."/>
            <person name="Veneault-Fourrey C."/>
            <person name="LaButti K."/>
            <person name="Lindquist E.A."/>
            <person name="Lipzen A."/>
            <person name="Lundell T."/>
            <person name="Morin E."/>
            <person name="Murat C."/>
            <person name="Riley R."/>
            <person name="Ohm R."/>
            <person name="Sun H."/>
            <person name="Tunlid A."/>
            <person name="Henrissat B."/>
            <person name="Grigoriev I.V."/>
            <person name="Hibbett D.S."/>
            <person name="Martin F."/>
        </authorList>
    </citation>
    <scope>NUCLEOTIDE SEQUENCE [LARGE SCALE GENOMIC DNA]</scope>
    <source>
        <strain evidence="4">441</strain>
    </source>
</reference>
<dbReference type="HOGENOM" id="CLU_099959_0_0_1"/>
<dbReference type="OrthoDB" id="3265172at2759"/>
<evidence type="ECO:0000256" key="2">
    <source>
        <dbReference type="SAM" id="Phobius"/>
    </source>
</evidence>
<dbReference type="AlphaFoldDB" id="A0A0C9ZN32"/>
<evidence type="ECO:0000313" key="4">
    <source>
        <dbReference type="Proteomes" id="UP000054018"/>
    </source>
</evidence>
<sequence>MSTNKLRKPNPTRFPSGTPMRDTSMSRTMQLALKGDPSLRRVTKSADTGVATRLDDGGTTWTFQVPRGMEPRTAVAQYWAFRTMATETVFSQYARHQNVLTQVRLAEEERRAKEIAALVHANEKRQHNLERFMMVLVMFLAYMVWRNSVSSGLSSEKRRSATHFTIPILSPFTSVVEHETGVLGTKAIVVLVLALFLVIWFAFRRWFAPRIGGIRW</sequence>
<keyword evidence="2" id="KW-1133">Transmembrane helix</keyword>
<protein>
    <submittedName>
        <fullName evidence="3">Unplaced genomic scaffold scaffold_13, whole genome shotgun sequence</fullName>
    </submittedName>
</protein>
<organism evidence="3 4">
    <name type="scientific">Pisolithus microcarpus 441</name>
    <dbReference type="NCBI Taxonomy" id="765257"/>
    <lineage>
        <taxon>Eukaryota</taxon>
        <taxon>Fungi</taxon>
        <taxon>Dikarya</taxon>
        <taxon>Basidiomycota</taxon>
        <taxon>Agaricomycotina</taxon>
        <taxon>Agaricomycetes</taxon>
        <taxon>Agaricomycetidae</taxon>
        <taxon>Boletales</taxon>
        <taxon>Sclerodermatineae</taxon>
        <taxon>Pisolithaceae</taxon>
        <taxon>Pisolithus</taxon>
    </lineage>
</organism>
<keyword evidence="2" id="KW-0812">Transmembrane</keyword>
<proteinExistence type="predicted"/>
<dbReference type="Proteomes" id="UP000054018">
    <property type="component" value="Unassembled WGS sequence"/>
</dbReference>
<gene>
    <name evidence="3" type="ORF">PISMIDRAFT_675214</name>
</gene>
<feature type="region of interest" description="Disordered" evidence="1">
    <location>
        <begin position="1"/>
        <end position="24"/>
    </location>
</feature>
<dbReference type="STRING" id="765257.A0A0C9ZN32"/>
<name>A0A0C9ZN32_9AGAM</name>
<feature type="transmembrane region" description="Helical" evidence="2">
    <location>
        <begin position="129"/>
        <end position="145"/>
    </location>
</feature>
<feature type="transmembrane region" description="Helical" evidence="2">
    <location>
        <begin position="183"/>
        <end position="203"/>
    </location>
</feature>
<reference evidence="3 4" key="1">
    <citation type="submission" date="2014-04" db="EMBL/GenBank/DDBJ databases">
        <authorList>
            <consortium name="DOE Joint Genome Institute"/>
            <person name="Kuo A."/>
            <person name="Kohler A."/>
            <person name="Costa M.D."/>
            <person name="Nagy L.G."/>
            <person name="Floudas D."/>
            <person name="Copeland A."/>
            <person name="Barry K.W."/>
            <person name="Cichocki N."/>
            <person name="Veneault-Fourrey C."/>
            <person name="LaButti K."/>
            <person name="Lindquist E.A."/>
            <person name="Lipzen A."/>
            <person name="Lundell T."/>
            <person name="Morin E."/>
            <person name="Murat C."/>
            <person name="Sun H."/>
            <person name="Tunlid A."/>
            <person name="Henrissat B."/>
            <person name="Grigoriev I.V."/>
            <person name="Hibbett D.S."/>
            <person name="Martin F."/>
            <person name="Nordberg H.P."/>
            <person name="Cantor M.N."/>
            <person name="Hua S.X."/>
        </authorList>
    </citation>
    <scope>NUCLEOTIDE SEQUENCE [LARGE SCALE GENOMIC DNA]</scope>
    <source>
        <strain evidence="3 4">441</strain>
    </source>
</reference>